<keyword evidence="10 20" id="KW-0418">Kinase</keyword>
<dbReference type="SUPFAM" id="SSF52540">
    <property type="entry name" value="P-loop containing nucleoside triphosphate hydrolases"/>
    <property type="match status" value="1"/>
</dbReference>
<keyword evidence="12 16" id="KW-1133">Transmembrane helix</keyword>
<feature type="transmembrane region" description="Helical" evidence="16">
    <location>
        <begin position="34"/>
        <end position="55"/>
    </location>
</feature>
<dbReference type="Proteomes" id="UP001500582">
    <property type="component" value="Unassembled WGS sequence"/>
</dbReference>
<dbReference type="EC" id="2.7.10.2" evidence="4"/>
<proteinExistence type="inferred from homology"/>
<dbReference type="Gene3D" id="3.40.50.300">
    <property type="entry name" value="P-loop containing nucleotide triphosphate hydrolases"/>
    <property type="match status" value="1"/>
</dbReference>
<evidence type="ECO:0000256" key="5">
    <source>
        <dbReference type="ARBA" id="ARBA00022475"/>
    </source>
</evidence>
<evidence type="ECO:0000256" key="7">
    <source>
        <dbReference type="ARBA" id="ARBA00022679"/>
    </source>
</evidence>
<dbReference type="GO" id="GO:0016301">
    <property type="term" value="F:kinase activity"/>
    <property type="evidence" value="ECO:0007669"/>
    <property type="project" value="UniProtKB-KW"/>
</dbReference>
<keyword evidence="9" id="KW-0547">Nucleotide-binding</keyword>
<dbReference type="NCBIfam" id="TIGR01007">
    <property type="entry name" value="eps_fam"/>
    <property type="match status" value="1"/>
</dbReference>
<keyword evidence="8 16" id="KW-0812">Transmembrane</keyword>
<keyword evidence="14" id="KW-0829">Tyrosine-protein kinase</keyword>
<dbReference type="EMBL" id="BAABFT010000013">
    <property type="protein sequence ID" value="GAA4333088.1"/>
    <property type="molecule type" value="Genomic_DNA"/>
</dbReference>
<evidence type="ECO:0000256" key="16">
    <source>
        <dbReference type="SAM" id="Phobius"/>
    </source>
</evidence>
<evidence type="ECO:0000313" key="20">
    <source>
        <dbReference type="EMBL" id="GAA4333088.1"/>
    </source>
</evidence>
<dbReference type="InterPro" id="IPR003856">
    <property type="entry name" value="LPS_length_determ_N"/>
</dbReference>
<evidence type="ECO:0000256" key="3">
    <source>
        <dbReference type="ARBA" id="ARBA00008883"/>
    </source>
</evidence>
<protein>
    <recommendedName>
        <fullName evidence="4">non-specific protein-tyrosine kinase</fullName>
        <ecNumber evidence="4">2.7.10.2</ecNumber>
    </recommendedName>
</protein>
<dbReference type="RefSeq" id="WP_345212913.1">
    <property type="nucleotide sequence ID" value="NZ_BAABFT010000013.1"/>
</dbReference>
<dbReference type="InterPro" id="IPR005702">
    <property type="entry name" value="Wzc-like_C"/>
</dbReference>
<reference evidence="21" key="1">
    <citation type="journal article" date="2019" name="Int. J. Syst. Evol. Microbiol.">
        <title>The Global Catalogue of Microorganisms (GCM) 10K type strain sequencing project: providing services to taxonomists for standard genome sequencing and annotation.</title>
        <authorList>
            <consortium name="The Broad Institute Genomics Platform"/>
            <consortium name="The Broad Institute Genome Sequencing Center for Infectious Disease"/>
            <person name="Wu L."/>
            <person name="Ma J."/>
        </authorList>
    </citation>
    <scope>NUCLEOTIDE SEQUENCE [LARGE SCALE GENOMIC DNA]</scope>
    <source>
        <strain evidence="21">JCM 17705</strain>
    </source>
</reference>
<evidence type="ECO:0000259" key="18">
    <source>
        <dbReference type="Pfam" id="PF13614"/>
    </source>
</evidence>
<evidence type="ECO:0000256" key="15">
    <source>
        <dbReference type="ARBA" id="ARBA00051245"/>
    </source>
</evidence>
<comment type="catalytic activity">
    <reaction evidence="15">
        <text>L-tyrosyl-[protein] + ATP = O-phospho-L-tyrosyl-[protein] + ADP + H(+)</text>
        <dbReference type="Rhea" id="RHEA:10596"/>
        <dbReference type="Rhea" id="RHEA-COMP:10136"/>
        <dbReference type="Rhea" id="RHEA-COMP:20101"/>
        <dbReference type="ChEBI" id="CHEBI:15378"/>
        <dbReference type="ChEBI" id="CHEBI:30616"/>
        <dbReference type="ChEBI" id="CHEBI:46858"/>
        <dbReference type="ChEBI" id="CHEBI:61978"/>
        <dbReference type="ChEBI" id="CHEBI:456216"/>
        <dbReference type="EC" id="2.7.10.2"/>
    </reaction>
</comment>
<dbReference type="Pfam" id="PF13807">
    <property type="entry name" value="GNVR"/>
    <property type="match status" value="1"/>
</dbReference>
<comment type="caution">
    <text evidence="20">The sequence shown here is derived from an EMBL/GenBank/DDBJ whole genome shotgun (WGS) entry which is preliminary data.</text>
</comment>
<gene>
    <name evidence="20" type="ORF">GCM10023149_39650</name>
</gene>
<dbReference type="PANTHER" id="PTHR32309:SF13">
    <property type="entry name" value="FERRIC ENTEROBACTIN TRANSPORT PROTEIN FEPE"/>
    <property type="match status" value="1"/>
</dbReference>
<evidence type="ECO:0000256" key="2">
    <source>
        <dbReference type="ARBA" id="ARBA00007316"/>
    </source>
</evidence>
<evidence type="ECO:0000256" key="4">
    <source>
        <dbReference type="ARBA" id="ARBA00011903"/>
    </source>
</evidence>
<keyword evidence="11" id="KW-0067">ATP-binding</keyword>
<comment type="similarity">
    <text evidence="3">Belongs to the etk/wzc family.</text>
</comment>
<keyword evidence="6" id="KW-0997">Cell inner membrane</keyword>
<dbReference type="PANTHER" id="PTHR32309">
    <property type="entry name" value="TYROSINE-PROTEIN KINASE"/>
    <property type="match status" value="1"/>
</dbReference>
<keyword evidence="5" id="KW-1003">Cell membrane</keyword>
<evidence type="ECO:0000256" key="13">
    <source>
        <dbReference type="ARBA" id="ARBA00023136"/>
    </source>
</evidence>
<feature type="domain" description="Tyrosine-protein kinase G-rich" evidence="19">
    <location>
        <begin position="445"/>
        <end position="514"/>
    </location>
</feature>
<keyword evidence="7" id="KW-0808">Transferase</keyword>
<dbReference type="Pfam" id="PF13614">
    <property type="entry name" value="AAA_31"/>
    <property type="match status" value="1"/>
</dbReference>
<evidence type="ECO:0000259" key="17">
    <source>
        <dbReference type="Pfam" id="PF02706"/>
    </source>
</evidence>
<evidence type="ECO:0000256" key="12">
    <source>
        <dbReference type="ARBA" id="ARBA00022989"/>
    </source>
</evidence>
<evidence type="ECO:0000256" key="9">
    <source>
        <dbReference type="ARBA" id="ARBA00022741"/>
    </source>
</evidence>
<evidence type="ECO:0000313" key="21">
    <source>
        <dbReference type="Proteomes" id="UP001500582"/>
    </source>
</evidence>
<feature type="domain" description="Polysaccharide chain length determinant N-terminal" evidence="17">
    <location>
        <begin position="24"/>
        <end position="116"/>
    </location>
</feature>
<dbReference type="InterPro" id="IPR032807">
    <property type="entry name" value="GNVR"/>
</dbReference>
<dbReference type="InterPro" id="IPR027417">
    <property type="entry name" value="P-loop_NTPase"/>
</dbReference>
<comment type="subcellular location">
    <subcellularLocation>
        <location evidence="1">Cell inner membrane</location>
        <topology evidence="1">Multi-pass membrane protein</topology>
    </subcellularLocation>
</comment>
<evidence type="ECO:0000256" key="1">
    <source>
        <dbReference type="ARBA" id="ARBA00004429"/>
    </source>
</evidence>
<dbReference type="InterPro" id="IPR050445">
    <property type="entry name" value="Bact_polysacc_biosynth/exp"/>
</dbReference>
<dbReference type="Pfam" id="PF02706">
    <property type="entry name" value="Wzz"/>
    <property type="match status" value="1"/>
</dbReference>
<evidence type="ECO:0000256" key="10">
    <source>
        <dbReference type="ARBA" id="ARBA00022777"/>
    </source>
</evidence>
<dbReference type="CDD" id="cd05387">
    <property type="entry name" value="BY-kinase"/>
    <property type="match status" value="1"/>
</dbReference>
<keyword evidence="13 16" id="KW-0472">Membrane</keyword>
<keyword evidence="21" id="KW-1185">Reference proteome</keyword>
<evidence type="ECO:0000256" key="6">
    <source>
        <dbReference type="ARBA" id="ARBA00022519"/>
    </source>
</evidence>
<evidence type="ECO:0000256" key="14">
    <source>
        <dbReference type="ARBA" id="ARBA00023137"/>
    </source>
</evidence>
<comment type="similarity">
    <text evidence="2">Belongs to the CpsD/CapB family.</text>
</comment>
<evidence type="ECO:0000259" key="19">
    <source>
        <dbReference type="Pfam" id="PF13807"/>
    </source>
</evidence>
<feature type="domain" description="AAA" evidence="18">
    <location>
        <begin position="584"/>
        <end position="705"/>
    </location>
</feature>
<evidence type="ECO:0000256" key="11">
    <source>
        <dbReference type="ARBA" id="ARBA00022840"/>
    </source>
</evidence>
<organism evidence="20 21">
    <name type="scientific">Mucilaginibacter gynuensis</name>
    <dbReference type="NCBI Taxonomy" id="1302236"/>
    <lineage>
        <taxon>Bacteria</taxon>
        <taxon>Pseudomonadati</taxon>
        <taxon>Bacteroidota</taxon>
        <taxon>Sphingobacteriia</taxon>
        <taxon>Sphingobacteriales</taxon>
        <taxon>Sphingobacteriaceae</taxon>
        <taxon>Mucilaginibacter</taxon>
    </lineage>
</organism>
<dbReference type="InterPro" id="IPR025669">
    <property type="entry name" value="AAA_dom"/>
</dbReference>
<sequence>MNNGDILADKLDFTYKKEEGPGEVRNLVAICRNYWYLFVLSLIACLGGAFFYVQYAPNQWNILSKVIVEEDNNSPAKSLTNGLNADMASIFDMKNSADNEVKILQSRGLLKTVIADMQLNVHVYDDNGLRQHELFDEAPFTVTMDYKSDSLKLDGYKIIVTDASHYQIGKLKSDNLENATFGQPVSFDHYTVTLNKTKYFQPQGDYKLVVKTIKQTEKELSSAFAVGLDDKQATVINLQLSYNNPKRGEQVLEKLMEVYLRNNRANKIRIADSTMKFINTRLAVVGTELNNAEKTLEQYKVKNKISDINAQAKALITGADEYQGKLNDNEVQLAIANDLYKYVNDGNNPQVVPSSLITKDMAFGTAINGYNEMLLRREQLKLTLTESSNIIKNLDQQIELARLALMSSLKNYRQSLQVSLSAFKRQNATIEDKISSAPVKERIYLDYARQQSLKQDLYLFLLQKREETAISQTATLASCRVLDEAESIDEPFAPKKSLIYMIALFAGVFIPAAGLSAKEIFNIRINTKSDIEKHTNVPLLGEISRNVNRKKLLVYNDNRSIISEEIRALRTSLKYVTEKGKCNVILFTSSMSGEGKSFISLNLGNSIALSGKRVVLLELDLRKPRLLENIGVDNNYGFTNYVISSEKNAIDKLIKPSTFNDNFSFISSGPIPPNPAELLMSDKLKTLIDDLKTRFDYVIIDTAPVGMVSDALIIEEFADITFYVVRQNYTLKSQLGIVNDLHKTKKAKHLYLIVNDIEIKKNSITGYGHGYGNYGYQIPEPTSNKFSALIKRLKPVTR</sequence>
<evidence type="ECO:0000256" key="8">
    <source>
        <dbReference type="ARBA" id="ARBA00022692"/>
    </source>
</evidence>
<accession>A0ABP8H1K8</accession>
<name>A0ABP8H1K8_9SPHI</name>